<dbReference type="Proteomes" id="UP000623129">
    <property type="component" value="Unassembled WGS sequence"/>
</dbReference>
<dbReference type="EMBL" id="SWLB01000007">
    <property type="protein sequence ID" value="KAF3336606.1"/>
    <property type="molecule type" value="Genomic_DNA"/>
</dbReference>
<keyword evidence="1" id="KW-1133">Transmembrane helix</keyword>
<keyword evidence="2" id="KW-0328">Glycosyltransferase</keyword>
<evidence type="ECO:0000256" key="1">
    <source>
        <dbReference type="SAM" id="Phobius"/>
    </source>
</evidence>
<keyword evidence="3" id="KW-1185">Reference proteome</keyword>
<proteinExistence type="predicted"/>
<dbReference type="GO" id="GO:0016757">
    <property type="term" value="F:glycosyltransferase activity"/>
    <property type="evidence" value="ECO:0007669"/>
    <property type="project" value="UniProtKB-KW"/>
</dbReference>
<dbReference type="OrthoDB" id="592847at2759"/>
<protein>
    <submittedName>
        <fullName evidence="2">Beta-1,3-galactosyltransferase 7-like protein</fullName>
    </submittedName>
</protein>
<accession>A0A833RIR8</accession>
<comment type="caution">
    <text evidence="2">The sequence shown here is derived from an EMBL/GenBank/DDBJ whole genome shotgun (WGS) entry which is preliminary data.</text>
</comment>
<keyword evidence="1" id="KW-0472">Membrane</keyword>
<gene>
    <name evidence="2" type="ORF">FCM35_KLT19192</name>
</gene>
<evidence type="ECO:0000313" key="3">
    <source>
        <dbReference type="Proteomes" id="UP000623129"/>
    </source>
</evidence>
<organism evidence="2 3">
    <name type="scientific">Carex littledalei</name>
    <dbReference type="NCBI Taxonomy" id="544730"/>
    <lineage>
        <taxon>Eukaryota</taxon>
        <taxon>Viridiplantae</taxon>
        <taxon>Streptophyta</taxon>
        <taxon>Embryophyta</taxon>
        <taxon>Tracheophyta</taxon>
        <taxon>Spermatophyta</taxon>
        <taxon>Magnoliopsida</taxon>
        <taxon>Liliopsida</taxon>
        <taxon>Poales</taxon>
        <taxon>Cyperaceae</taxon>
        <taxon>Cyperoideae</taxon>
        <taxon>Cariceae</taxon>
        <taxon>Carex</taxon>
        <taxon>Carex subgen. Euthyceras</taxon>
    </lineage>
</organism>
<name>A0A833RIR8_9POAL</name>
<evidence type="ECO:0000313" key="2">
    <source>
        <dbReference type="EMBL" id="KAF3336606.1"/>
    </source>
</evidence>
<feature type="transmembrane region" description="Helical" evidence="1">
    <location>
        <begin position="16"/>
        <end position="37"/>
    </location>
</feature>
<keyword evidence="1" id="KW-0812">Transmembrane</keyword>
<sequence length="77" mass="9033">MPQGKNLQEIERKEGMVIRFIIGHRLLLVNYGIFFILHSGESKNILDRAIDAEDAQYKDFLRLRQRKVAKLGKFCKN</sequence>
<dbReference type="AlphaFoldDB" id="A0A833RIR8"/>
<reference evidence="2" key="1">
    <citation type="submission" date="2020-01" db="EMBL/GenBank/DDBJ databases">
        <title>Genome sequence of Kobresia littledalei, the first chromosome-level genome in the family Cyperaceae.</title>
        <authorList>
            <person name="Qu G."/>
        </authorList>
    </citation>
    <scope>NUCLEOTIDE SEQUENCE</scope>
    <source>
        <strain evidence="2">C.B.Clarke</strain>
        <tissue evidence="2">Leaf</tissue>
    </source>
</reference>
<keyword evidence="2" id="KW-0808">Transferase</keyword>